<dbReference type="GO" id="GO:0005524">
    <property type="term" value="F:ATP binding"/>
    <property type="evidence" value="ECO:0007669"/>
    <property type="project" value="InterPro"/>
</dbReference>
<evidence type="ECO:0000256" key="1">
    <source>
        <dbReference type="ARBA" id="ARBA00023277"/>
    </source>
</evidence>
<keyword evidence="2" id="KW-0808">Transferase</keyword>
<dbReference type="GO" id="GO:0006040">
    <property type="term" value="P:amino sugar metabolic process"/>
    <property type="evidence" value="ECO:0007669"/>
    <property type="project" value="InterPro"/>
</dbReference>
<sequence>MDGIDVALLETDGERALVHGPSLGIAYDDAFRTRLASAMETAKSIGSRAERPGDLAALEAEITDRHAEAIRAFLSRFSIGKNSIDLVGFHGQTVLHRPERGLTVQLGDGKRLADALGVPVVHDMRAADMAAGGEGAPLAPAYHVALAANLKEELAASGPVVFVNIGGISNVTYVGAGDPIACDTGPGNNLLDQWVLRETGRSFDDGGRIAASGKIIDGLAKSYLASPFISRPAPKSLDRADFQPPAAGSGTTADVARTLCSVTARSILMARSLFPEEPKLWVICGGGRHHPLIMADLTEGAAVFGARVVPAEASGLSGDAIEAEAWAYLAVRSARGLPLTWPTTTGCRAPTSGGVLNRP</sequence>
<dbReference type="PANTHER" id="PTHR30605">
    <property type="entry name" value="ANHYDRO-N-ACETYLMURAMIC ACID KINASE"/>
    <property type="match status" value="1"/>
</dbReference>
<keyword evidence="3" id="KW-1185">Reference proteome</keyword>
<accession>A0A1T4LR86</accession>
<proteinExistence type="predicted"/>
<dbReference type="InterPro" id="IPR043129">
    <property type="entry name" value="ATPase_NBD"/>
</dbReference>
<dbReference type="GO" id="GO:0016773">
    <property type="term" value="F:phosphotransferase activity, alcohol group as acceptor"/>
    <property type="evidence" value="ECO:0007669"/>
    <property type="project" value="InterPro"/>
</dbReference>
<dbReference type="Gene3D" id="3.30.420.40">
    <property type="match status" value="2"/>
</dbReference>
<dbReference type="Proteomes" id="UP000190135">
    <property type="component" value="Unassembled WGS sequence"/>
</dbReference>
<evidence type="ECO:0000313" key="3">
    <source>
        <dbReference type="Proteomes" id="UP000190135"/>
    </source>
</evidence>
<keyword evidence="1" id="KW-0119">Carbohydrate metabolism</keyword>
<protein>
    <submittedName>
        <fullName evidence="2">Anhydro-N-acetylmuramic acid kinase</fullName>
    </submittedName>
</protein>
<gene>
    <name evidence="2" type="ORF">SAMN05428963_101334</name>
</gene>
<dbReference type="STRING" id="1365950.SAMN05428963_101334"/>
<dbReference type="InterPro" id="IPR005338">
    <property type="entry name" value="Anhydro_N_Ac-Mur_kinase"/>
</dbReference>
<keyword evidence="2" id="KW-0418">Kinase</keyword>
<dbReference type="Pfam" id="PF03702">
    <property type="entry name" value="AnmK"/>
    <property type="match status" value="1"/>
</dbReference>
<dbReference type="EMBL" id="FUXL01000001">
    <property type="protein sequence ID" value="SJZ57193.1"/>
    <property type="molecule type" value="Genomic_DNA"/>
</dbReference>
<dbReference type="PANTHER" id="PTHR30605:SF0">
    <property type="entry name" value="ANHYDRO-N-ACETYLMURAMIC ACID KINASE"/>
    <property type="match status" value="1"/>
</dbReference>
<name>A0A1T4LR86_9HYPH</name>
<dbReference type="AlphaFoldDB" id="A0A1T4LR86"/>
<dbReference type="NCBIfam" id="NF007141">
    <property type="entry name" value="PRK09585.1-5"/>
    <property type="match status" value="1"/>
</dbReference>
<dbReference type="GO" id="GO:0009254">
    <property type="term" value="P:peptidoglycan turnover"/>
    <property type="evidence" value="ECO:0007669"/>
    <property type="project" value="InterPro"/>
</dbReference>
<dbReference type="SUPFAM" id="SSF53067">
    <property type="entry name" value="Actin-like ATPase domain"/>
    <property type="match status" value="1"/>
</dbReference>
<organism evidence="2 3">
    <name type="scientific">Consotaella salsifontis</name>
    <dbReference type="NCBI Taxonomy" id="1365950"/>
    <lineage>
        <taxon>Bacteria</taxon>
        <taxon>Pseudomonadati</taxon>
        <taxon>Pseudomonadota</taxon>
        <taxon>Alphaproteobacteria</taxon>
        <taxon>Hyphomicrobiales</taxon>
        <taxon>Aurantimonadaceae</taxon>
        <taxon>Consotaella</taxon>
    </lineage>
</organism>
<reference evidence="2 3" key="1">
    <citation type="submission" date="2017-02" db="EMBL/GenBank/DDBJ databases">
        <authorList>
            <person name="Peterson S.W."/>
        </authorList>
    </citation>
    <scope>NUCLEOTIDE SEQUENCE [LARGE SCALE GENOMIC DNA]</scope>
    <source>
        <strain evidence="2 3">USBA 369</strain>
    </source>
</reference>
<dbReference type="GO" id="GO:0016301">
    <property type="term" value="F:kinase activity"/>
    <property type="evidence" value="ECO:0007669"/>
    <property type="project" value="UniProtKB-KW"/>
</dbReference>
<evidence type="ECO:0000313" key="2">
    <source>
        <dbReference type="EMBL" id="SJZ57193.1"/>
    </source>
</evidence>